<dbReference type="KEGG" id="azq:G3580_19045"/>
<reference evidence="2 3" key="1">
    <citation type="submission" date="2020-02" db="EMBL/GenBank/DDBJ databases">
        <title>Nitrogenibacter mangrovi gen. nov., sp. nov. isolated from mangrove sediment, a denitrifying betaproteobacterium.</title>
        <authorList>
            <person name="Liao H."/>
            <person name="Tian Y."/>
        </authorList>
    </citation>
    <scope>NUCLEOTIDE SEQUENCE [LARGE SCALE GENOMIC DNA]</scope>
    <source>
        <strain evidence="2 3">M9-3-2</strain>
    </source>
</reference>
<evidence type="ECO:0000313" key="3">
    <source>
        <dbReference type="Proteomes" id="UP000501991"/>
    </source>
</evidence>
<keyword evidence="1" id="KW-1133">Transmembrane helix</keyword>
<feature type="transmembrane region" description="Helical" evidence="1">
    <location>
        <begin position="6"/>
        <end position="23"/>
    </location>
</feature>
<keyword evidence="3" id="KW-1185">Reference proteome</keyword>
<evidence type="ECO:0000313" key="2">
    <source>
        <dbReference type="EMBL" id="QID19529.1"/>
    </source>
</evidence>
<dbReference type="RefSeq" id="WP_173768228.1">
    <property type="nucleotide sequence ID" value="NZ_CP048836.1"/>
</dbReference>
<feature type="transmembrane region" description="Helical" evidence="1">
    <location>
        <begin position="44"/>
        <end position="63"/>
    </location>
</feature>
<dbReference type="Proteomes" id="UP000501991">
    <property type="component" value="Chromosome"/>
</dbReference>
<evidence type="ECO:0000256" key="1">
    <source>
        <dbReference type="SAM" id="Phobius"/>
    </source>
</evidence>
<gene>
    <name evidence="2" type="ORF">G3580_19045</name>
</gene>
<feature type="transmembrane region" description="Helical" evidence="1">
    <location>
        <begin position="114"/>
        <end position="134"/>
    </location>
</feature>
<dbReference type="Pfam" id="PF04143">
    <property type="entry name" value="Sulf_transp"/>
    <property type="match status" value="1"/>
</dbReference>
<organism evidence="2 3">
    <name type="scientific">Nitrogeniibacter mangrovi</name>
    <dbReference type="NCBI Taxonomy" id="2016596"/>
    <lineage>
        <taxon>Bacteria</taxon>
        <taxon>Pseudomonadati</taxon>
        <taxon>Pseudomonadota</taxon>
        <taxon>Betaproteobacteria</taxon>
        <taxon>Rhodocyclales</taxon>
        <taxon>Zoogloeaceae</taxon>
        <taxon>Nitrogeniibacter</taxon>
    </lineage>
</organism>
<name>A0A6C1B984_9RHOO</name>
<protein>
    <submittedName>
        <fullName evidence="2">YeeE/YedE family protein</fullName>
    </submittedName>
</protein>
<keyword evidence="1" id="KW-0812">Transmembrane</keyword>
<dbReference type="EMBL" id="CP048836">
    <property type="protein sequence ID" value="QID19529.1"/>
    <property type="molecule type" value="Genomic_DNA"/>
</dbReference>
<feature type="transmembrane region" description="Helical" evidence="1">
    <location>
        <begin position="154"/>
        <end position="177"/>
    </location>
</feature>
<feature type="transmembrane region" description="Helical" evidence="1">
    <location>
        <begin position="75"/>
        <end position="102"/>
    </location>
</feature>
<proteinExistence type="predicted"/>
<dbReference type="AlphaFoldDB" id="A0A6C1B984"/>
<dbReference type="InterPro" id="IPR007272">
    <property type="entry name" value="Sulf_transp_TsuA/YedE"/>
</dbReference>
<sequence length="197" mass="20182">MMPFNDVGLASGLLCGFLFGYVLENAGFGSPCKLTAQFRLSDWSVFKVMFTAIVVTAVGLYLLRVAGVLAPDSVYVPPAFLGAVAIGGAFIGAGFAVGGYCPGTSVVGMFSGRVDGLLFSLGLVAGTWVFAGAFDAVEGWTTAGDSAAGDTLPLALGLPEWLILAVLVAAAVAIFIVGGRIEQRFNGPLDADASMRD</sequence>
<accession>A0A6C1B984</accession>
<keyword evidence="1" id="KW-0472">Membrane</keyword>